<dbReference type="RefSeq" id="WP_139066251.1">
    <property type="nucleotide sequence ID" value="NZ_CP040812.1"/>
</dbReference>
<protein>
    <recommendedName>
        <fullName evidence="3">DUF2946 domain-containing protein</fullName>
    </recommendedName>
</protein>
<keyword evidence="2" id="KW-1185">Reference proteome</keyword>
<evidence type="ECO:0008006" key="3">
    <source>
        <dbReference type="Google" id="ProtNLM"/>
    </source>
</evidence>
<gene>
    <name evidence="1" type="ORF">FHG64_09900</name>
</gene>
<name>A0A5B7X2G0_9FLAO</name>
<sequence>MKLLSAHISGLLGLIMIAATLLPSLHALGHDLSTNDNVQEAKVIPVTVDCDLCDFHFSSLDIPGYNNFDTFIPFKEFVHNLPVKANVYTLPQNLFSLRAPPAVIA</sequence>
<evidence type="ECO:0000313" key="1">
    <source>
        <dbReference type="EMBL" id="QCY69686.1"/>
    </source>
</evidence>
<dbReference type="EMBL" id="CP040812">
    <property type="protein sequence ID" value="QCY69686.1"/>
    <property type="molecule type" value="Genomic_DNA"/>
</dbReference>
<evidence type="ECO:0000313" key="2">
    <source>
        <dbReference type="Proteomes" id="UP000309016"/>
    </source>
</evidence>
<dbReference type="OrthoDB" id="1445232at2"/>
<accession>A0A5B7X2G0</accession>
<organism evidence="1 2">
    <name type="scientific">Antarcticibacterium flavum</name>
    <dbReference type="NCBI Taxonomy" id="2058175"/>
    <lineage>
        <taxon>Bacteria</taxon>
        <taxon>Pseudomonadati</taxon>
        <taxon>Bacteroidota</taxon>
        <taxon>Flavobacteriia</taxon>
        <taxon>Flavobacteriales</taxon>
        <taxon>Flavobacteriaceae</taxon>
        <taxon>Antarcticibacterium</taxon>
    </lineage>
</organism>
<dbReference type="AlphaFoldDB" id="A0A5B7X2G0"/>
<reference evidence="1 2" key="1">
    <citation type="submission" date="2019-06" db="EMBL/GenBank/DDBJ databases">
        <title>Complete genome sequence of Antarcticibacterium flavum KCTC 52984T from an Antarctic marine sediment.</title>
        <authorList>
            <person name="Lee Y.M."/>
            <person name="Shin S.C."/>
        </authorList>
    </citation>
    <scope>NUCLEOTIDE SEQUENCE [LARGE SCALE GENOMIC DNA]</scope>
    <source>
        <strain evidence="1 2">KCTC 52984</strain>
    </source>
</reference>
<dbReference type="KEGG" id="afla:FHG64_09900"/>
<proteinExistence type="predicted"/>
<dbReference type="Proteomes" id="UP000309016">
    <property type="component" value="Chromosome"/>
</dbReference>